<dbReference type="EMBL" id="JADEYC010000009">
    <property type="protein sequence ID" value="MBE9374167.1"/>
    <property type="molecule type" value="Genomic_DNA"/>
</dbReference>
<name>A0A929FZW2_9PSEU</name>
<dbReference type="Proteomes" id="UP000598360">
    <property type="component" value="Unassembled WGS sequence"/>
</dbReference>
<keyword evidence="2" id="KW-1133">Transmembrane helix</keyword>
<reference evidence="4" key="1">
    <citation type="submission" date="2020-10" db="EMBL/GenBank/DDBJ databases">
        <title>Diversity and distribution of actinomycetes associated with coral in the coast of Hainan.</title>
        <authorList>
            <person name="Li F."/>
        </authorList>
    </citation>
    <scope>NUCLEOTIDE SEQUENCE</scope>
    <source>
        <strain evidence="4">HNM0983</strain>
    </source>
</reference>
<evidence type="ECO:0000313" key="5">
    <source>
        <dbReference type="Proteomes" id="UP000598360"/>
    </source>
</evidence>
<organism evidence="4 5">
    <name type="scientific">Saccharopolyspora montiporae</name>
    <dbReference type="NCBI Taxonomy" id="2781240"/>
    <lineage>
        <taxon>Bacteria</taxon>
        <taxon>Bacillati</taxon>
        <taxon>Actinomycetota</taxon>
        <taxon>Actinomycetes</taxon>
        <taxon>Pseudonocardiales</taxon>
        <taxon>Pseudonocardiaceae</taxon>
        <taxon>Saccharopolyspora</taxon>
    </lineage>
</organism>
<dbReference type="NCBIfam" id="TIGR03816">
    <property type="entry name" value="tadE_like_DECH"/>
    <property type="match status" value="1"/>
</dbReference>
<protein>
    <submittedName>
        <fullName evidence="4">Flp pilus-assembly TadE/G-like family protein</fullName>
    </submittedName>
</protein>
<comment type="caution">
    <text evidence="4">The sequence shown here is derived from an EMBL/GenBank/DDBJ whole genome shotgun (WGS) entry which is preliminary data.</text>
</comment>
<evidence type="ECO:0000259" key="3">
    <source>
        <dbReference type="Pfam" id="PF13400"/>
    </source>
</evidence>
<accession>A0A929FZW2</accession>
<dbReference type="Pfam" id="PF13400">
    <property type="entry name" value="Tad"/>
    <property type="match status" value="1"/>
</dbReference>
<dbReference type="RefSeq" id="WP_193927594.1">
    <property type="nucleotide sequence ID" value="NZ_JADEYC010000009.1"/>
</dbReference>
<feature type="region of interest" description="Disordered" evidence="1">
    <location>
        <begin position="102"/>
        <end position="160"/>
    </location>
</feature>
<dbReference type="InterPro" id="IPR028087">
    <property type="entry name" value="Tad_N"/>
</dbReference>
<evidence type="ECO:0000256" key="1">
    <source>
        <dbReference type="SAM" id="MobiDB-lite"/>
    </source>
</evidence>
<evidence type="ECO:0000313" key="4">
    <source>
        <dbReference type="EMBL" id="MBE9374167.1"/>
    </source>
</evidence>
<dbReference type="AlphaFoldDB" id="A0A929FZW2"/>
<gene>
    <name evidence="4" type="ORF">IQ251_06870</name>
</gene>
<dbReference type="InterPro" id="IPR021202">
    <property type="entry name" value="Rv3654c-like"/>
</dbReference>
<evidence type="ECO:0000256" key="2">
    <source>
        <dbReference type="SAM" id="Phobius"/>
    </source>
</evidence>
<keyword evidence="5" id="KW-1185">Reference proteome</keyword>
<feature type="domain" description="Putative Flp pilus-assembly TadG-like N-terminal" evidence="3">
    <location>
        <begin position="9"/>
        <end position="55"/>
    </location>
</feature>
<proteinExistence type="predicted"/>
<keyword evidence="2" id="KW-0472">Membrane</keyword>
<sequence>MRRFGGDGGAATPFAATLVLVLISVLWVVVQAGSAVAARHRAEGAADLAALAAAAHSATGAAAACGHAEVVAAAMGTGLTSCTVSVGEARVQLRASVPGLGEVTGRARAGPVDGSPPARWAGTTETPPPACGAGRVGAPDSARRTGCSGPSPVRTARRSR</sequence>
<keyword evidence="2" id="KW-0812">Transmembrane</keyword>
<feature type="transmembrane region" description="Helical" evidence="2">
    <location>
        <begin position="12"/>
        <end position="30"/>
    </location>
</feature>